<comment type="similarity">
    <text evidence="1 6">Belongs to the thioredoxin family.</text>
</comment>
<gene>
    <name evidence="9" type="ordered locus">PCC7424_0459</name>
</gene>
<evidence type="ECO:0000313" key="10">
    <source>
        <dbReference type="Proteomes" id="UP000002384"/>
    </source>
</evidence>
<dbReference type="eggNOG" id="COG3118">
    <property type="taxonomic scope" value="Bacteria"/>
</dbReference>
<dbReference type="HOGENOM" id="CLU_090389_10_3_3"/>
<reference evidence="10" key="1">
    <citation type="journal article" date="2011" name="MBio">
        <title>Novel metabolic attributes of the genus Cyanothece, comprising a group of unicellular nitrogen-fixing Cyanobacteria.</title>
        <authorList>
            <person name="Bandyopadhyay A."/>
            <person name="Elvitigala T."/>
            <person name="Welsh E."/>
            <person name="Stockel J."/>
            <person name="Liberton M."/>
            <person name="Min H."/>
            <person name="Sherman L.A."/>
            <person name="Pakrasi H.B."/>
        </authorList>
    </citation>
    <scope>NUCLEOTIDE SEQUENCE [LARGE SCALE GENOMIC DNA]</scope>
    <source>
        <strain evidence="10">PCC 7424</strain>
    </source>
</reference>
<dbReference type="PIRSF" id="PIRSF000077">
    <property type="entry name" value="Thioredoxin"/>
    <property type="match status" value="1"/>
</dbReference>
<organism evidence="9 10">
    <name type="scientific">Gloeothece citriformis (strain PCC 7424)</name>
    <name type="common">Cyanothece sp. (strain PCC 7424)</name>
    <dbReference type="NCBI Taxonomy" id="65393"/>
    <lineage>
        <taxon>Bacteria</taxon>
        <taxon>Bacillati</taxon>
        <taxon>Cyanobacteriota</taxon>
        <taxon>Cyanophyceae</taxon>
        <taxon>Oscillatoriophycideae</taxon>
        <taxon>Chroococcales</taxon>
        <taxon>Aphanothecaceae</taxon>
        <taxon>Gloeothece</taxon>
        <taxon>Gloeothece citriformis</taxon>
    </lineage>
</organism>
<dbReference type="Gene3D" id="3.40.30.10">
    <property type="entry name" value="Glutaredoxin"/>
    <property type="match status" value="1"/>
</dbReference>
<dbReference type="KEGG" id="cyc:PCC7424_0459"/>
<accession>B7KDA5</accession>
<keyword evidence="5 7" id="KW-0676">Redox-active center</keyword>
<sequence length="114" mass="13013">MMMLSVNEQNFSKTVLESPCLVLVNFWAPWCGLCRLIVPNLIQFKAEWGEDLTLVSVNADNNLRLANTYRLRNLPTLILFEGGVPVQRIEGFHGREDFQRSLRGLMANYLVQSA</sequence>
<evidence type="ECO:0000256" key="2">
    <source>
        <dbReference type="ARBA" id="ARBA00022448"/>
    </source>
</evidence>
<dbReference type="GO" id="GO:0005829">
    <property type="term" value="C:cytosol"/>
    <property type="evidence" value="ECO:0007669"/>
    <property type="project" value="TreeGrafter"/>
</dbReference>
<dbReference type="Pfam" id="PF00085">
    <property type="entry name" value="Thioredoxin"/>
    <property type="match status" value="1"/>
</dbReference>
<dbReference type="InterPro" id="IPR013766">
    <property type="entry name" value="Thioredoxin_domain"/>
</dbReference>
<dbReference type="AlphaFoldDB" id="B7KDA5"/>
<evidence type="ECO:0000256" key="4">
    <source>
        <dbReference type="ARBA" id="ARBA00023157"/>
    </source>
</evidence>
<keyword evidence="2" id="KW-0813">Transport</keyword>
<dbReference type="PANTHER" id="PTHR45663:SF11">
    <property type="entry name" value="GEO12009P1"/>
    <property type="match status" value="1"/>
</dbReference>
<dbReference type="SUPFAM" id="SSF52833">
    <property type="entry name" value="Thioredoxin-like"/>
    <property type="match status" value="1"/>
</dbReference>
<dbReference type="GO" id="GO:0015035">
    <property type="term" value="F:protein-disulfide reductase activity"/>
    <property type="evidence" value="ECO:0007669"/>
    <property type="project" value="InterPro"/>
</dbReference>
<evidence type="ECO:0000256" key="7">
    <source>
        <dbReference type="PIRSR" id="PIRSR000077-4"/>
    </source>
</evidence>
<evidence type="ECO:0000256" key="6">
    <source>
        <dbReference type="PIRNR" id="PIRNR000077"/>
    </source>
</evidence>
<evidence type="ECO:0000256" key="5">
    <source>
        <dbReference type="ARBA" id="ARBA00023284"/>
    </source>
</evidence>
<dbReference type="STRING" id="65393.PCC7424_0459"/>
<dbReference type="InterPro" id="IPR005746">
    <property type="entry name" value="Thioredoxin"/>
</dbReference>
<evidence type="ECO:0000256" key="3">
    <source>
        <dbReference type="ARBA" id="ARBA00022982"/>
    </source>
</evidence>
<dbReference type="CDD" id="cd02947">
    <property type="entry name" value="TRX_family"/>
    <property type="match status" value="1"/>
</dbReference>
<keyword evidence="4 7" id="KW-1015">Disulfide bond</keyword>
<keyword evidence="3" id="KW-0249">Electron transport</keyword>
<dbReference type="InterPro" id="IPR036249">
    <property type="entry name" value="Thioredoxin-like_sf"/>
</dbReference>
<dbReference type="PROSITE" id="PS51352">
    <property type="entry name" value="THIOREDOXIN_2"/>
    <property type="match status" value="1"/>
</dbReference>
<evidence type="ECO:0000313" key="9">
    <source>
        <dbReference type="EMBL" id="ACK68925.1"/>
    </source>
</evidence>
<evidence type="ECO:0000259" key="8">
    <source>
        <dbReference type="PROSITE" id="PS51352"/>
    </source>
</evidence>
<dbReference type="GO" id="GO:0045454">
    <property type="term" value="P:cell redox homeostasis"/>
    <property type="evidence" value="ECO:0007669"/>
    <property type="project" value="TreeGrafter"/>
</dbReference>
<protein>
    <recommendedName>
        <fullName evidence="6">Thioredoxin</fullName>
    </recommendedName>
</protein>
<dbReference type="Proteomes" id="UP000002384">
    <property type="component" value="Chromosome"/>
</dbReference>
<keyword evidence="10" id="KW-1185">Reference proteome</keyword>
<dbReference type="PRINTS" id="PR00421">
    <property type="entry name" value="THIOREDOXIN"/>
</dbReference>
<proteinExistence type="inferred from homology"/>
<feature type="disulfide bond" description="Redox-active" evidence="7">
    <location>
        <begin position="31"/>
        <end position="34"/>
    </location>
</feature>
<evidence type="ECO:0000256" key="1">
    <source>
        <dbReference type="ARBA" id="ARBA00008987"/>
    </source>
</evidence>
<feature type="domain" description="Thioredoxin" evidence="8">
    <location>
        <begin position="1"/>
        <end position="107"/>
    </location>
</feature>
<dbReference type="EMBL" id="CP001291">
    <property type="protein sequence ID" value="ACK68925.1"/>
    <property type="molecule type" value="Genomic_DNA"/>
</dbReference>
<dbReference type="PANTHER" id="PTHR45663">
    <property type="entry name" value="GEO12009P1"/>
    <property type="match status" value="1"/>
</dbReference>
<name>B7KDA5_GLOC7</name>